<organism evidence="2 3">
    <name type="scientific">Mucilaginibacter oryzae</name>
    <dbReference type="NCBI Taxonomy" id="468058"/>
    <lineage>
        <taxon>Bacteria</taxon>
        <taxon>Pseudomonadati</taxon>
        <taxon>Bacteroidota</taxon>
        <taxon>Sphingobacteriia</taxon>
        <taxon>Sphingobacteriales</taxon>
        <taxon>Sphingobacteriaceae</taxon>
        <taxon>Mucilaginibacter</taxon>
    </lineage>
</organism>
<keyword evidence="1" id="KW-0812">Transmembrane</keyword>
<evidence type="ECO:0000313" key="2">
    <source>
        <dbReference type="EMBL" id="PWK77082.1"/>
    </source>
</evidence>
<comment type="caution">
    <text evidence="2">The sequence shown here is derived from an EMBL/GenBank/DDBJ whole genome shotgun (WGS) entry which is preliminary data.</text>
</comment>
<reference evidence="2 3" key="1">
    <citation type="submission" date="2018-05" db="EMBL/GenBank/DDBJ databases">
        <title>Genomic Encyclopedia of Archaeal and Bacterial Type Strains, Phase II (KMG-II): from individual species to whole genera.</title>
        <authorList>
            <person name="Goeker M."/>
        </authorList>
    </citation>
    <scope>NUCLEOTIDE SEQUENCE [LARGE SCALE GENOMIC DNA]</scope>
    <source>
        <strain evidence="2 3">DSM 19975</strain>
    </source>
</reference>
<keyword evidence="1" id="KW-0472">Membrane</keyword>
<sequence length="57" mass="6457">MFKAQLISDLADTEVGGGKFFLDQFNQLMVQVLLHIFCAAIVFVAAEMIYNGFQHKF</sequence>
<proteinExistence type="predicted"/>
<keyword evidence="3" id="KW-1185">Reference proteome</keyword>
<dbReference type="Proteomes" id="UP000245678">
    <property type="component" value="Unassembled WGS sequence"/>
</dbReference>
<name>A0A316HQA7_9SPHI</name>
<feature type="transmembrane region" description="Helical" evidence="1">
    <location>
        <begin position="28"/>
        <end position="50"/>
    </location>
</feature>
<keyword evidence="1" id="KW-1133">Transmembrane helix</keyword>
<evidence type="ECO:0000313" key="3">
    <source>
        <dbReference type="Proteomes" id="UP000245678"/>
    </source>
</evidence>
<accession>A0A316HQA7</accession>
<gene>
    <name evidence="2" type="ORF">LX99_02892</name>
</gene>
<protein>
    <submittedName>
        <fullName evidence="2">Uncharacterized protein</fullName>
    </submittedName>
</protein>
<dbReference type="AlphaFoldDB" id="A0A316HQA7"/>
<dbReference type="EMBL" id="QGHA01000005">
    <property type="protein sequence ID" value="PWK77082.1"/>
    <property type="molecule type" value="Genomic_DNA"/>
</dbReference>
<evidence type="ECO:0000256" key="1">
    <source>
        <dbReference type="SAM" id="Phobius"/>
    </source>
</evidence>